<evidence type="ECO:0000256" key="5">
    <source>
        <dbReference type="ARBA" id="ARBA00022519"/>
    </source>
</evidence>
<evidence type="ECO:0000256" key="9">
    <source>
        <dbReference type="ARBA" id="ARBA00025772"/>
    </source>
</evidence>
<dbReference type="Proteomes" id="UP000078572">
    <property type="component" value="Chromosome 1"/>
</dbReference>
<dbReference type="GO" id="GO:0015628">
    <property type="term" value="P:protein secretion by the type II secretion system"/>
    <property type="evidence" value="ECO:0007669"/>
    <property type="project" value="InterPro"/>
</dbReference>
<keyword evidence="7" id="KW-1133">Transmembrane helix</keyword>
<dbReference type="InterPro" id="IPR045584">
    <property type="entry name" value="Pilin-like"/>
</dbReference>
<evidence type="ECO:0000256" key="7">
    <source>
        <dbReference type="ARBA" id="ARBA00022989"/>
    </source>
</evidence>
<dbReference type="AlphaFoldDB" id="A0A192A259"/>
<gene>
    <name evidence="11" type="ORF">A9Y76_03625</name>
</gene>
<dbReference type="EMBL" id="CP016022">
    <property type="protein sequence ID" value="ANJ74382.1"/>
    <property type="molecule type" value="Genomic_DNA"/>
</dbReference>
<keyword evidence="5" id="KW-0997">Cell inner membrane</keyword>
<dbReference type="Pfam" id="PF07963">
    <property type="entry name" value="N_methyl"/>
    <property type="match status" value="1"/>
</dbReference>
<dbReference type="GO" id="GO:0015627">
    <property type="term" value="C:type II protein secretion system complex"/>
    <property type="evidence" value="ECO:0007669"/>
    <property type="project" value="InterPro"/>
</dbReference>
<dbReference type="NCBIfam" id="TIGR02532">
    <property type="entry name" value="IV_pilin_GFxxxE"/>
    <property type="match status" value="1"/>
</dbReference>
<proteinExistence type="inferred from homology"/>
<evidence type="ECO:0000256" key="4">
    <source>
        <dbReference type="ARBA" id="ARBA00022481"/>
    </source>
</evidence>
<dbReference type="PROSITE" id="PS00409">
    <property type="entry name" value="PROKAR_NTER_METHYL"/>
    <property type="match status" value="1"/>
</dbReference>
<keyword evidence="8" id="KW-0472">Membrane</keyword>
<evidence type="ECO:0000256" key="1">
    <source>
        <dbReference type="ARBA" id="ARBA00004377"/>
    </source>
</evidence>
<comment type="subcellular location">
    <subcellularLocation>
        <location evidence="1">Cell inner membrane</location>
        <topology evidence="1">Single-pass membrane protein</topology>
    </subcellularLocation>
</comment>
<comment type="similarity">
    <text evidence="9">Belongs to the GSP H family.</text>
</comment>
<dbReference type="Pfam" id="PF12019">
    <property type="entry name" value="GspH"/>
    <property type="match status" value="1"/>
</dbReference>
<dbReference type="OrthoDB" id="8929668at2"/>
<sequence>MTRRAWPIRQAGVTLLELAIVIAIIGVLATAAVPSIVDRWQRETVILLAERFASAASVAQETAQYRHVPTQLRPTKNPASGQGESWMLTMAPSPPASGASSATEDVPVLAITLPTMPTVKITPSNMPNDTLSYSSVGYLQTSSPLFGATLKISSGRHQRLVRINNAGRARICNPDTDGDSCKPTGDDTADS</sequence>
<evidence type="ECO:0000313" key="11">
    <source>
        <dbReference type="EMBL" id="ANJ74382.1"/>
    </source>
</evidence>
<evidence type="ECO:0000256" key="8">
    <source>
        <dbReference type="ARBA" id="ARBA00023136"/>
    </source>
</evidence>
<evidence type="ECO:0000256" key="6">
    <source>
        <dbReference type="ARBA" id="ARBA00022692"/>
    </source>
</evidence>
<dbReference type="InterPro" id="IPR022346">
    <property type="entry name" value="T2SS_GspH"/>
</dbReference>
<keyword evidence="6" id="KW-0812">Transmembrane</keyword>
<dbReference type="SUPFAM" id="SSF54523">
    <property type="entry name" value="Pili subunits"/>
    <property type="match status" value="1"/>
</dbReference>
<dbReference type="InterPro" id="IPR012902">
    <property type="entry name" value="N_methyl_site"/>
</dbReference>
<name>A0A192A259_9RALS</name>
<protein>
    <recommendedName>
        <fullName evidence="2">Type II secretion system protein H</fullName>
    </recommendedName>
    <alternativeName>
        <fullName evidence="10">General secretion pathway protein H</fullName>
    </alternativeName>
</protein>
<dbReference type="Gene3D" id="3.30.700.10">
    <property type="entry name" value="Glycoprotein, Type 4 Pilin"/>
    <property type="match status" value="1"/>
</dbReference>
<organism evidence="11 12">
    <name type="scientific">Ralstonia insidiosa</name>
    <dbReference type="NCBI Taxonomy" id="190721"/>
    <lineage>
        <taxon>Bacteria</taxon>
        <taxon>Pseudomonadati</taxon>
        <taxon>Pseudomonadota</taxon>
        <taxon>Betaproteobacteria</taxon>
        <taxon>Burkholderiales</taxon>
        <taxon>Burkholderiaceae</taxon>
        <taxon>Ralstonia</taxon>
    </lineage>
</organism>
<evidence type="ECO:0000256" key="10">
    <source>
        <dbReference type="ARBA" id="ARBA00030775"/>
    </source>
</evidence>
<dbReference type="GO" id="GO:0005886">
    <property type="term" value="C:plasma membrane"/>
    <property type="evidence" value="ECO:0007669"/>
    <property type="project" value="UniProtKB-SubCell"/>
</dbReference>
<evidence type="ECO:0000313" key="12">
    <source>
        <dbReference type="Proteomes" id="UP000078572"/>
    </source>
</evidence>
<reference evidence="12" key="1">
    <citation type="submission" date="2016-06" db="EMBL/GenBank/DDBJ databases">
        <authorList>
            <person name="Xu Y."/>
            <person name="Nagy A."/>
            <person name="Yan X."/>
            <person name="Kim S.W."/>
            <person name="Haley B."/>
            <person name="Liu N.T."/>
            <person name="Nou X."/>
        </authorList>
    </citation>
    <scope>NUCLEOTIDE SEQUENCE [LARGE SCALE GENOMIC DNA]</scope>
    <source>
        <strain evidence="12">ATCC 49129</strain>
    </source>
</reference>
<evidence type="ECO:0000256" key="3">
    <source>
        <dbReference type="ARBA" id="ARBA00022475"/>
    </source>
</evidence>
<evidence type="ECO:0000256" key="2">
    <source>
        <dbReference type="ARBA" id="ARBA00021549"/>
    </source>
</evidence>
<keyword evidence="12" id="KW-1185">Reference proteome</keyword>
<accession>A0A192A259</accession>
<keyword evidence="3" id="KW-1003">Cell membrane</keyword>
<keyword evidence="4" id="KW-0488">Methylation</keyword>